<proteinExistence type="predicted"/>
<dbReference type="Proteomes" id="UP000234882">
    <property type="component" value="Chromosome"/>
</dbReference>
<gene>
    <name evidence="1" type="ORF">CYR75_13330</name>
</gene>
<dbReference type="InterPro" id="IPR015943">
    <property type="entry name" value="WD40/YVTN_repeat-like_dom_sf"/>
</dbReference>
<dbReference type="Gene3D" id="2.130.10.10">
    <property type="entry name" value="YVTN repeat-like/Quinoprotein amine dehydrogenase"/>
    <property type="match status" value="1"/>
</dbReference>
<sequence length="425" mass="48718">MSRSPSDEPCPVKRIGRDPGHHFFGYYDKTNWGAQDRLLLGHRVADRDFELTPETVAEIGYYEMADDSIFHVIGSTTAWNWQMGSQLQWLDATAGQRLIYNVRAEGELYPGFGSVIHDLETGESRLLQTPISVAAPNGRYAVTVDYQRLYITHRTIGYVGENGPKRDLPLCPDDDGIHRVDLETGETQMLISYAGLKALDHRPSMDKAIHWVSHIEINPSSDRILFLHRWTERVEDETCFLHRLITMNPDGSDVRILECSDHPLPQLAEDFDPTQVGTFDYEKSEYQISHPLWRDDRQVIVWGPHDGSIHYHLYEDADDGQVTIIGKGILTENGHMTYSPVDTRWLLTDTYPDPVTNERVLILFDVDNNVRHDVGSFYADPALTKDNRCDLHPRWSQDGQRVCIDSMHQHERQMYEIDVSSIVNS</sequence>
<protein>
    <recommendedName>
        <fullName evidence="3">Oligogalacturonate lyase domain-containing protein</fullName>
    </recommendedName>
</protein>
<dbReference type="EMBL" id="CP025583">
    <property type="protein sequence ID" value="AUM75716.1"/>
    <property type="molecule type" value="Genomic_DNA"/>
</dbReference>
<name>A0A2K9MKW5_9RHOB</name>
<evidence type="ECO:0000313" key="2">
    <source>
        <dbReference type="Proteomes" id="UP000234882"/>
    </source>
</evidence>
<organism evidence="1 2">
    <name type="scientific">Paracoccus jeotgali</name>
    <dbReference type="NCBI Taxonomy" id="2065379"/>
    <lineage>
        <taxon>Bacteria</taxon>
        <taxon>Pseudomonadati</taxon>
        <taxon>Pseudomonadota</taxon>
        <taxon>Alphaproteobacteria</taxon>
        <taxon>Rhodobacterales</taxon>
        <taxon>Paracoccaceae</taxon>
        <taxon>Paracoccus</taxon>
    </lineage>
</organism>
<evidence type="ECO:0000313" key="1">
    <source>
        <dbReference type="EMBL" id="AUM75716.1"/>
    </source>
</evidence>
<keyword evidence="2" id="KW-1185">Reference proteome</keyword>
<dbReference type="OrthoDB" id="5174394at2"/>
<evidence type="ECO:0008006" key="3">
    <source>
        <dbReference type="Google" id="ProtNLM"/>
    </source>
</evidence>
<dbReference type="KEGG" id="paru:CYR75_13330"/>
<dbReference type="SUPFAM" id="SSF82171">
    <property type="entry name" value="DPP6 N-terminal domain-like"/>
    <property type="match status" value="1"/>
</dbReference>
<accession>A0A2K9MKW5</accession>
<reference evidence="2" key="1">
    <citation type="submission" date="2017-12" db="EMBL/GenBank/DDBJ databases">
        <title>Genomic analysis of Paracoccus sp. CBA4604.</title>
        <authorList>
            <person name="Roh S.W."/>
            <person name="Kim J.Y."/>
            <person name="Kim J.S."/>
        </authorList>
    </citation>
    <scope>NUCLEOTIDE SEQUENCE [LARGE SCALE GENOMIC DNA]</scope>
    <source>
        <strain evidence="2">CBA4604</strain>
    </source>
</reference>
<dbReference type="AlphaFoldDB" id="A0A2K9MKW5"/>